<dbReference type="RefSeq" id="WP_119909892.1">
    <property type="nucleotide sequence ID" value="NZ_QZCH01000004.1"/>
</dbReference>
<dbReference type="SUPFAM" id="SSF54637">
    <property type="entry name" value="Thioesterase/thiol ester dehydrase-isomerase"/>
    <property type="match status" value="1"/>
</dbReference>
<proteinExistence type="inferred from homology"/>
<dbReference type="CDD" id="cd00586">
    <property type="entry name" value="4HBT"/>
    <property type="match status" value="1"/>
</dbReference>
<dbReference type="PANTHER" id="PTHR31793:SF27">
    <property type="entry name" value="NOVEL THIOESTERASE SUPERFAMILY DOMAIN AND SAPOSIN A-TYPE DOMAIN CONTAINING PROTEIN (0610012H03RIK)"/>
    <property type="match status" value="1"/>
</dbReference>
<dbReference type="Pfam" id="PF13279">
    <property type="entry name" value="4HBT_2"/>
    <property type="match status" value="1"/>
</dbReference>
<dbReference type="AlphaFoldDB" id="A0A418YHM8"/>
<dbReference type="InterPro" id="IPR050563">
    <property type="entry name" value="4-hydroxybenzoyl-CoA_TE"/>
</dbReference>
<keyword evidence="2" id="KW-0378">Hydrolase</keyword>
<evidence type="ECO:0000256" key="2">
    <source>
        <dbReference type="ARBA" id="ARBA00022801"/>
    </source>
</evidence>
<name>A0A418YHM8_9GAMM</name>
<reference evidence="3 4" key="2">
    <citation type="submission" date="2019-01" db="EMBL/GenBank/DDBJ databases">
        <title>Motilimonas pumilus sp. nov., isolated from the gut of sea cucumber (Apostichopus japonicus).</title>
        <authorList>
            <person name="Wang F.-Q."/>
            <person name="Ren L.-H."/>
            <person name="Lin Y.-W."/>
            <person name="Sun G.-H."/>
            <person name="Du Z.-J."/>
            <person name="Zhao J.-X."/>
            <person name="Liu X.-J."/>
            <person name="Liu L.-J."/>
        </authorList>
    </citation>
    <scope>NUCLEOTIDE SEQUENCE [LARGE SCALE GENOMIC DNA]</scope>
    <source>
        <strain evidence="3 4">PLHSC7-2</strain>
    </source>
</reference>
<dbReference type="GO" id="GO:0047617">
    <property type="term" value="F:fatty acyl-CoA hydrolase activity"/>
    <property type="evidence" value="ECO:0007669"/>
    <property type="project" value="TreeGrafter"/>
</dbReference>
<gene>
    <name evidence="3" type="ORF">D1Z90_06260</name>
</gene>
<protein>
    <submittedName>
        <fullName evidence="3">Acyl-CoA thioesterase</fullName>
    </submittedName>
</protein>
<accession>A0A418YHM8</accession>
<dbReference type="EMBL" id="QZCH01000004">
    <property type="protein sequence ID" value="RJG49557.1"/>
    <property type="molecule type" value="Genomic_DNA"/>
</dbReference>
<dbReference type="Proteomes" id="UP000283255">
    <property type="component" value="Unassembled WGS sequence"/>
</dbReference>
<dbReference type="InterPro" id="IPR029069">
    <property type="entry name" value="HotDog_dom_sf"/>
</dbReference>
<dbReference type="OrthoDB" id="9799036at2"/>
<reference evidence="3 4" key="1">
    <citation type="submission" date="2018-09" db="EMBL/GenBank/DDBJ databases">
        <authorList>
            <person name="Wang F."/>
        </authorList>
    </citation>
    <scope>NUCLEOTIDE SEQUENCE [LARGE SCALE GENOMIC DNA]</scope>
    <source>
        <strain evidence="3 4">PLHSC7-2</strain>
    </source>
</reference>
<evidence type="ECO:0000256" key="1">
    <source>
        <dbReference type="ARBA" id="ARBA00005953"/>
    </source>
</evidence>
<comment type="caution">
    <text evidence="3">The sequence shown here is derived from an EMBL/GenBank/DDBJ whole genome shotgun (WGS) entry which is preliminary data.</text>
</comment>
<organism evidence="3 4">
    <name type="scientific">Motilimonas pumila</name>
    <dbReference type="NCBI Taxonomy" id="2303987"/>
    <lineage>
        <taxon>Bacteria</taxon>
        <taxon>Pseudomonadati</taxon>
        <taxon>Pseudomonadota</taxon>
        <taxon>Gammaproteobacteria</taxon>
        <taxon>Alteromonadales</taxon>
        <taxon>Alteromonadales genera incertae sedis</taxon>
        <taxon>Motilimonas</taxon>
    </lineage>
</organism>
<dbReference type="PANTHER" id="PTHR31793">
    <property type="entry name" value="4-HYDROXYBENZOYL-COA THIOESTERASE FAMILY MEMBER"/>
    <property type="match status" value="1"/>
</dbReference>
<sequence>MSNSSFQLNFKVRDYECDMQGIVNNGVYFNYLEHARHEFLHQKGVNFAELAEAGIHLVVVRAEMDYKASLRSGDEFYVEVVPERPSKTRFAFRQTVVRVSDGKIALQALVIGTALNQRGRPYIHEQVDQVFPLPATTAS</sequence>
<comment type="similarity">
    <text evidence="1">Belongs to the 4-hydroxybenzoyl-CoA thioesterase family.</text>
</comment>
<dbReference type="InterPro" id="IPR006684">
    <property type="entry name" value="YbgC/YbaW"/>
</dbReference>
<evidence type="ECO:0000313" key="3">
    <source>
        <dbReference type="EMBL" id="RJG49557.1"/>
    </source>
</evidence>
<keyword evidence="4" id="KW-1185">Reference proteome</keyword>
<dbReference type="Gene3D" id="3.10.129.10">
    <property type="entry name" value="Hotdog Thioesterase"/>
    <property type="match status" value="1"/>
</dbReference>
<evidence type="ECO:0000313" key="4">
    <source>
        <dbReference type="Proteomes" id="UP000283255"/>
    </source>
</evidence>
<dbReference type="PIRSF" id="PIRSF003230">
    <property type="entry name" value="YbgC"/>
    <property type="match status" value="1"/>
</dbReference>